<keyword evidence="2" id="KW-1185">Reference proteome</keyword>
<dbReference type="Proteomes" id="UP000807716">
    <property type="component" value="Unassembled WGS sequence"/>
</dbReference>
<gene>
    <name evidence="1" type="ORF">DFQ27_000928</name>
</gene>
<evidence type="ECO:0000313" key="2">
    <source>
        <dbReference type="Proteomes" id="UP000807716"/>
    </source>
</evidence>
<sequence length="64" mass="7248">MLFFIRIDDRKVGFVQMKLRQSSAKLYRSVRVNALATVSAASCIQDHAKGFQGFCTDNIYISMV</sequence>
<dbReference type="EMBL" id="JAAAJB010001272">
    <property type="protein sequence ID" value="KAG0248392.1"/>
    <property type="molecule type" value="Genomic_DNA"/>
</dbReference>
<evidence type="ECO:0000313" key="1">
    <source>
        <dbReference type="EMBL" id="KAG0248392.1"/>
    </source>
</evidence>
<comment type="caution">
    <text evidence="1">The sequence shown here is derived from an EMBL/GenBank/DDBJ whole genome shotgun (WGS) entry which is preliminary data.</text>
</comment>
<dbReference type="OrthoDB" id="2426605at2759"/>
<feature type="non-terminal residue" evidence="1">
    <location>
        <position position="64"/>
    </location>
</feature>
<name>A0A9P6PJR2_9FUNG</name>
<organism evidence="1 2">
    <name type="scientific">Actinomortierella ambigua</name>
    <dbReference type="NCBI Taxonomy" id="1343610"/>
    <lineage>
        <taxon>Eukaryota</taxon>
        <taxon>Fungi</taxon>
        <taxon>Fungi incertae sedis</taxon>
        <taxon>Mucoromycota</taxon>
        <taxon>Mortierellomycotina</taxon>
        <taxon>Mortierellomycetes</taxon>
        <taxon>Mortierellales</taxon>
        <taxon>Mortierellaceae</taxon>
        <taxon>Actinomortierella</taxon>
    </lineage>
</organism>
<reference evidence="1" key="1">
    <citation type="journal article" date="2020" name="Fungal Divers.">
        <title>Resolving the Mortierellaceae phylogeny through synthesis of multi-gene phylogenetics and phylogenomics.</title>
        <authorList>
            <person name="Vandepol N."/>
            <person name="Liber J."/>
            <person name="Desiro A."/>
            <person name="Na H."/>
            <person name="Kennedy M."/>
            <person name="Barry K."/>
            <person name="Grigoriev I.V."/>
            <person name="Miller A.N."/>
            <person name="O'Donnell K."/>
            <person name="Stajich J.E."/>
            <person name="Bonito G."/>
        </authorList>
    </citation>
    <scope>NUCLEOTIDE SEQUENCE</scope>
    <source>
        <strain evidence="1">BC1065</strain>
    </source>
</reference>
<proteinExistence type="predicted"/>
<accession>A0A9P6PJR2</accession>
<protein>
    <submittedName>
        <fullName evidence="1">Uncharacterized protein</fullName>
    </submittedName>
</protein>
<dbReference type="AlphaFoldDB" id="A0A9P6PJR2"/>